<dbReference type="Proteomes" id="UP000821866">
    <property type="component" value="Chromosome 10"/>
</dbReference>
<dbReference type="PANTHER" id="PTHR24114:SF2">
    <property type="entry name" value="F-BOX DOMAIN-CONTAINING PROTEIN-RELATED"/>
    <property type="match status" value="1"/>
</dbReference>
<accession>A0A9J6ETV8</accession>
<dbReference type="InterPro" id="IPR052394">
    <property type="entry name" value="LRR-containing"/>
</dbReference>
<name>A0A9J6ETV8_RHIMP</name>
<dbReference type="EMBL" id="JABSTU010000002">
    <property type="protein sequence ID" value="KAH8037623.1"/>
    <property type="molecule type" value="Genomic_DNA"/>
</dbReference>
<dbReference type="InterPro" id="IPR032675">
    <property type="entry name" value="LRR_dom_sf"/>
</dbReference>
<reference evidence="1" key="1">
    <citation type="journal article" date="2020" name="Cell">
        <title>Large-Scale Comparative Analyses of Tick Genomes Elucidate Their Genetic Diversity and Vector Capacities.</title>
        <authorList>
            <consortium name="Tick Genome and Microbiome Consortium (TIGMIC)"/>
            <person name="Jia N."/>
            <person name="Wang J."/>
            <person name="Shi W."/>
            <person name="Du L."/>
            <person name="Sun Y."/>
            <person name="Zhan W."/>
            <person name="Jiang J.F."/>
            <person name="Wang Q."/>
            <person name="Zhang B."/>
            <person name="Ji P."/>
            <person name="Bell-Sakyi L."/>
            <person name="Cui X.M."/>
            <person name="Yuan T.T."/>
            <person name="Jiang B.G."/>
            <person name="Yang W.F."/>
            <person name="Lam T.T."/>
            <person name="Chang Q.C."/>
            <person name="Ding S.J."/>
            <person name="Wang X.J."/>
            <person name="Zhu J.G."/>
            <person name="Ruan X.D."/>
            <person name="Zhao L."/>
            <person name="Wei J.T."/>
            <person name="Ye R.Z."/>
            <person name="Que T.C."/>
            <person name="Du C.H."/>
            <person name="Zhou Y.H."/>
            <person name="Cheng J.X."/>
            <person name="Dai P.F."/>
            <person name="Guo W.B."/>
            <person name="Han X.H."/>
            <person name="Huang E.J."/>
            <person name="Li L.F."/>
            <person name="Wei W."/>
            <person name="Gao Y.C."/>
            <person name="Liu J.Z."/>
            <person name="Shao H.Z."/>
            <person name="Wang X."/>
            <person name="Wang C.C."/>
            <person name="Yang T.C."/>
            <person name="Huo Q.B."/>
            <person name="Li W."/>
            <person name="Chen H.Y."/>
            <person name="Chen S.E."/>
            <person name="Zhou L.G."/>
            <person name="Ni X.B."/>
            <person name="Tian J.H."/>
            <person name="Sheng Y."/>
            <person name="Liu T."/>
            <person name="Pan Y.S."/>
            <person name="Xia L.Y."/>
            <person name="Li J."/>
            <person name="Zhao F."/>
            <person name="Cao W.C."/>
        </authorList>
    </citation>
    <scope>NUCLEOTIDE SEQUENCE</scope>
    <source>
        <strain evidence="1">Rmic-2018</strain>
    </source>
</reference>
<organism evidence="1 2">
    <name type="scientific">Rhipicephalus microplus</name>
    <name type="common">Cattle tick</name>
    <name type="synonym">Boophilus microplus</name>
    <dbReference type="NCBI Taxonomy" id="6941"/>
    <lineage>
        <taxon>Eukaryota</taxon>
        <taxon>Metazoa</taxon>
        <taxon>Ecdysozoa</taxon>
        <taxon>Arthropoda</taxon>
        <taxon>Chelicerata</taxon>
        <taxon>Arachnida</taxon>
        <taxon>Acari</taxon>
        <taxon>Parasitiformes</taxon>
        <taxon>Ixodida</taxon>
        <taxon>Ixodoidea</taxon>
        <taxon>Ixodidae</taxon>
        <taxon>Rhipicephalinae</taxon>
        <taxon>Rhipicephalus</taxon>
        <taxon>Boophilus</taxon>
    </lineage>
</organism>
<protein>
    <recommendedName>
        <fullName evidence="3">Ran gtpase-activating protein</fullName>
    </recommendedName>
</protein>
<evidence type="ECO:0000313" key="1">
    <source>
        <dbReference type="EMBL" id="KAH8037623.1"/>
    </source>
</evidence>
<reference evidence="1" key="2">
    <citation type="submission" date="2021-09" db="EMBL/GenBank/DDBJ databases">
        <authorList>
            <person name="Jia N."/>
            <person name="Wang J."/>
            <person name="Shi W."/>
            <person name="Du L."/>
            <person name="Sun Y."/>
            <person name="Zhan W."/>
            <person name="Jiang J."/>
            <person name="Wang Q."/>
            <person name="Zhang B."/>
            <person name="Ji P."/>
            <person name="Sakyi L.B."/>
            <person name="Cui X."/>
            <person name="Yuan T."/>
            <person name="Jiang B."/>
            <person name="Yang W."/>
            <person name="Lam T.T.-Y."/>
            <person name="Chang Q."/>
            <person name="Ding S."/>
            <person name="Wang X."/>
            <person name="Zhu J."/>
            <person name="Ruan X."/>
            <person name="Zhao L."/>
            <person name="Wei J."/>
            <person name="Que T."/>
            <person name="Du C."/>
            <person name="Cheng J."/>
            <person name="Dai P."/>
            <person name="Han X."/>
            <person name="Huang E."/>
            <person name="Gao Y."/>
            <person name="Liu J."/>
            <person name="Shao H."/>
            <person name="Ye R."/>
            <person name="Li L."/>
            <person name="Wei W."/>
            <person name="Wang X."/>
            <person name="Wang C."/>
            <person name="Huo Q."/>
            <person name="Li W."/>
            <person name="Guo W."/>
            <person name="Chen H."/>
            <person name="Chen S."/>
            <person name="Zhou L."/>
            <person name="Zhou L."/>
            <person name="Ni X."/>
            <person name="Tian J."/>
            <person name="Zhou Y."/>
            <person name="Sheng Y."/>
            <person name="Liu T."/>
            <person name="Pan Y."/>
            <person name="Xia L."/>
            <person name="Li J."/>
            <person name="Zhao F."/>
            <person name="Cao W."/>
        </authorList>
    </citation>
    <scope>NUCLEOTIDE SEQUENCE</scope>
    <source>
        <strain evidence="1">Rmic-2018</strain>
        <tissue evidence="1">Larvae</tissue>
    </source>
</reference>
<dbReference type="PANTHER" id="PTHR24114">
    <property type="entry name" value="LEUCINE RICH REPEAT FAMILY PROTEIN"/>
    <property type="match status" value="1"/>
</dbReference>
<evidence type="ECO:0008006" key="3">
    <source>
        <dbReference type="Google" id="ProtNLM"/>
    </source>
</evidence>
<sequence>MPAKKKSGLCGSRPNYRTPCTSSEDRLCNIFTDLPVWNEFFWPVGFELRELSPGKLSFVHVPDARVPLEIRTEEKEAAKLLQRLLAHHRCVVSVDLDCELFKHHQQMICGELRRCESLEKLALRVPCYFTEKSLKFVAKLPQFDRLRELELSRVRFDRRSVVGLSKLLASTQSLTTLNITEQDVGPEDAVAIVEGLKQNSTITKLLINASLLREAHQEANTMFADFLCKNKTLRTLGVTSLFRGASSYFRPIIEPLYQNTTLTELNLIGMNVNSPHYQLITDMLRKNRTLTSFHMVDCFCYNNGRISSPVAMWLEALSKNNALEELTMDLSWIEPEECGSLIGALASHKSLRKVTVQTVRDNCVAHICRAIRETRVPNRFFLDQQQVSEDTAAKLPECRELSRIRIDYSLSPRESELLHDALSQLPTCGHVKSLHLSMRETNFDSSVKSFIEEYITKTTALTELDLCFIANAWTTVERPQRKLLQALSKNKGIRWLSIRGIRFDETETDMLVDMLHSSRTLCYLSFFPDDDDLALLLVRKLSANVSRNFTLLRFDVGLFDAGRIGDKFAIDDVVRRNNALVTRAADFVTGTNHKHCAAAAELVRLHPGLVMKVQELKSMDEDEAVSRIKDSLKDIIELDDFMRLSGVVKNGVSCRRRDDGQKQLTDLNFECWLHIRQYLKFDDILNSK</sequence>
<dbReference type="SUPFAM" id="SSF52047">
    <property type="entry name" value="RNI-like"/>
    <property type="match status" value="2"/>
</dbReference>
<dbReference type="Gene3D" id="3.80.10.10">
    <property type="entry name" value="Ribonuclease Inhibitor"/>
    <property type="match status" value="3"/>
</dbReference>
<evidence type="ECO:0000313" key="2">
    <source>
        <dbReference type="Proteomes" id="UP000821866"/>
    </source>
</evidence>
<proteinExistence type="predicted"/>
<gene>
    <name evidence="1" type="ORF">HPB51_015057</name>
</gene>
<comment type="caution">
    <text evidence="1">The sequence shown here is derived from an EMBL/GenBank/DDBJ whole genome shotgun (WGS) entry which is preliminary data.</text>
</comment>
<dbReference type="VEuPathDB" id="VectorBase:LOC119180265"/>
<dbReference type="AlphaFoldDB" id="A0A9J6ETV8"/>
<keyword evidence="2" id="KW-1185">Reference proteome</keyword>